<dbReference type="KEGG" id="psic:J4E96_04820"/>
<dbReference type="Proteomes" id="UP000663937">
    <property type="component" value="Chromosome"/>
</dbReference>
<evidence type="ECO:0000313" key="2">
    <source>
        <dbReference type="EMBL" id="QTE30326.1"/>
    </source>
</evidence>
<keyword evidence="3" id="KW-1185">Reference proteome</keyword>
<reference evidence="2" key="1">
    <citation type="submission" date="2021-03" db="EMBL/GenBank/DDBJ databases">
        <title>Pengzhenrongella sicca gen. nov., sp. nov., a new member of suborder Micrococcineae isolated from High-Arctic tundra soil.</title>
        <authorList>
            <person name="Peng F."/>
        </authorList>
    </citation>
    <scope>NUCLEOTIDE SEQUENCE</scope>
    <source>
        <strain evidence="2">LRZ-2</strain>
    </source>
</reference>
<evidence type="ECO:0000256" key="1">
    <source>
        <dbReference type="SAM" id="SignalP"/>
    </source>
</evidence>
<sequence length="364" mass="36403">MLTVVLLATVLAGCGGSGAGTTPVDDAIAVPSASGCDPASTNAYNGEIVGAGESATFATQIELDLRPEAIAALTDTVVVVAGRHSDWAAAPGSPAVVARLSQETGEVLASTTLDFETVGAESSGTSATVSQLATGDGRIYALWDALSSDSDSDRLVALDSCTLDVLATAPMASSQLFGGDQIAFNPTTNTVWVPTTDDAFTVVDALTLASLASVPHEETGPSVCTAVTKAGVWVNSTSIDGTTGWATRFDSTTQIGADMPALAVPSGCLQGTSSGEVYLAGPDQLVAVTADGSPAASFAVPHALIAGVAAGDIWALGNTSPITLTGLTSGVQLTIEDGPGEILDAAATASNVWLVDFDGILWVL</sequence>
<name>A0A8A4ZIJ0_9MICO</name>
<evidence type="ECO:0000313" key="3">
    <source>
        <dbReference type="Proteomes" id="UP000663937"/>
    </source>
</evidence>
<accession>A0A8A4ZIJ0</accession>
<feature type="chain" id="PRO_5035277726" evidence="1">
    <location>
        <begin position="20"/>
        <end position="364"/>
    </location>
</feature>
<protein>
    <submittedName>
        <fullName evidence="2">Uncharacterized protein</fullName>
    </submittedName>
</protein>
<dbReference type="EMBL" id="CP071868">
    <property type="protein sequence ID" value="QTE30326.1"/>
    <property type="molecule type" value="Genomic_DNA"/>
</dbReference>
<organism evidence="2 3">
    <name type="scientific">Pengzhenrongella sicca</name>
    <dbReference type="NCBI Taxonomy" id="2819238"/>
    <lineage>
        <taxon>Bacteria</taxon>
        <taxon>Bacillati</taxon>
        <taxon>Actinomycetota</taxon>
        <taxon>Actinomycetes</taxon>
        <taxon>Micrococcales</taxon>
        <taxon>Pengzhenrongella</taxon>
    </lineage>
</organism>
<dbReference type="RefSeq" id="WP_227424654.1">
    <property type="nucleotide sequence ID" value="NZ_CP071868.1"/>
</dbReference>
<proteinExistence type="predicted"/>
<keyword evidence="1" id="KW-0732">Signal</keyword>
<dbReference type="InterPro" id="IPR011045">
    <property type="entry name" value="N2O_reductase_N"/>
</dbReference>
<dbReference type="AlphaFoldDB" id="A0A8A4ZIJ0"/>
<gene>
    <name evidence="2" type="ORF">J4E96_04820</name>
</gene>
<feature type="signal peptide" evidence="1">
    <location>
        <begin position="1"/>
        <end position="19"/>
    </location>
</feature>
<dbReference type="SUPFAM" id="SSF50974">
    <property type="entry name" value="Nitrous oxide reductase, N-terminal domain"/>
    <property type="match status" value="1"/>
</dbReference>